<protein>
    <submittedName>
        <fullName evidence="2">Alpha/beta fold hydrolase</fullName>
    </submittedName>
</protein>
<dbReference type="InterPro" id="IPR029058">
    <property type="entry name" value="AB_hydrolase_fold"/>
</dbReference>
<dbReference type="EMBL" id="RJMB01000018">
    <property type="protein sequence ID" value="RNL83154.1"/>
    <property type="molecule type" value="Genomic_DNA"/>
</dbReference>
<name>A0A3N0E5M9_9ACTN</name>
<dbReference type="OrthoDB" id="5422338at2"/>
<keyword evidence="3" id="KW-1185">Reference proteome</keyword>
<gene>
    <name evidence="2" type="ORF">EFW17_16755</name>
</gene>
<dbReference type="InterPro" id="IPR050266">
    <property type="entry name" value="AB_hydrolase_sf"/>
</dbReference>
<feature type="domain" description="AB hydrolase-1" evidence="1">
    <location>
        <begin position="360"/>
        <end position="593"/>
    </location>
</feature>
<comment type="caution">
    <text evidence="2">The sequence shown here is derived from an EMBL/GenBank/DDBJ whole genome shotgun (WGS) entry which is preliminary data.</text>
</comment>
<dbReference type="SUPFAM" id="SSF53474">
    <property type="entry name" value="alpha/beta-Hydrolases"/>
    <property type="match status" value="1"/>
</dbReference>
<evidence type="ECO:0000313" key="2">
    <source>
        <dbReference type="EMBL" id="RNL83154.1"/>
    </source>
</evidence>
<evidence type="ECO:0000259" key="1">
    <source>
        <dbReference type="Pfam" id="PF12697"/>
    </source>
</evidence>
<dbReference type="RefSeq" id="WP_123202355.1">
    <property type="nucleotide sequence ID" value="NZ_RJMB01000018.1"/>
</dbReference>
<keyword evidence="2" id="KW-0378">Hydrolase</keyword>
<dbReference type="PANTHER" id="PTHR43798">
    <property type="entry name" value="MONOACYLGLYCEROL LIPASE"/>
    <property type="match status" value="1"/>
</dbReference>
<dbReference type="Gene3D" id="3.40.50.1820">
    <property type="entry name" value="alpha/beta hydrolase"/>
    <property type="match status" value="1"/>
</dbReference>
<dbReference type="InterPro" id="IPR000073">
    <property type="entry name" value="AB_hydrolase_1"/>
</dbReference>
<proteinExistence type="predicted"/>
<dbReference type="GO" id="GO:0016787">
    <property type="term" value="F:hydrolase activity"/>
    <property type="evidence" value="ECO:0007669"/>
    <property type="project" value="UniProtKB-KW"/>
</dbReference>
<dbReference type="Pfam" id="PF12697">
    <property type="entry name" value="Abhydrolase_6"/>
    <property type="match status" value="1"/>
</dbReference>
<reference evidence="2 3" key="1">
    <citation type="submission" date="2018-11" db="EMBL/GenBank/DDBJ databases">
        <title>The genome draft of YIM 96095.</title>
        <authorList>
            <person name="Tang S.-K."/>
            <person name="Chunyu W.-X."/>
            <person name="Feng Y.-Z."/>
        </authorList>
    </citation>
    <scope>NUCLEOTIDE SEQUENCE [LARGE SCALE GENOMIC DNA]</scope>
    <source>
        <strain evidence="2 3">YIM 96095</strain>
    </source>
</reference>
<accession>A0A3N0E5M9</accession>
<dbReference type="PANTHER" id="PTHR43798:SF33">
    <property type="entry name" value="HYDROLASE, PUTATIVE (AFU_ORTHOLOGUE AFUA_2G14860)-RELATED"/>
    <property type="match status" value="1"/>
</dbReference>
<dbReference type="Proteomes" id="UP000269198">
    <property type="component" value="Unassembled WGS sequence"/>
</dbReference>
<dbReference type="GO" id="GO:0016020">
    <property type="term" value="C:membrane"/>
    <property type="evidence" value="ECO:0007669"/>
    <property type="project" value="TreeGrafter"/>
</dbReference>
<dbReference type="AlphaFoldDB" id="A0A3N0E5M9"/>
<organism evidence="2 3">
    <name type="scientific">Halostreptopolyspora alba</name>
    <dbReference type="NCBI Taxonomy" id="2487137"/>
    <lineage>
        <taxon>Bacteria</taxon>
        <taxon>Bacillati</taxon>
        <taxon>Actinomycetota</taxon>
        <taxon>Actinomycetes</taxon>
        <taxon>Streptosporangiales</taxon>
        <taxon>Nocardiopsidaceae</taxon>
        <taxon>Halostreptopolyspora</taxon>
    </lineage>
</organism>
<evidence type="ECO:0000313" key="3">
    <source>
        <dbReference type="Proteomes" id="UP000269198"/>
    </source>
</evidence>
<sequence length="621" mass="68098">MALVGSQLRERVGSIYNKMRTVPRHRALTLTERLSAFTHLLSSLEYLSQPQDRRWGGLNNWNETRKTFNARSRTLTRLVDPWSTPRASTAVHGLRVAAATAVLLSNRRDVRAAGDLTLTATSVLLYPRHLHGTDGSDQVAFIAQTSAAIARLGEHRPAIVDAALWFSGLQAVLSYTVSGWVKVASPSWGEGRALDGVMRTYTYGDPAVWRLLRRSPRLSALAGHGVRAFECAAPVVFWRRGALAPAFAAASLLFHLANARVMGLNRFLWAFAALQPALLYATGPRERPDGTGQIERRDDTLPRVVAGLSIATAAALTTARARWARIVARGHGAERFLRTRRGTTLAYRHMGPSHPRRPLVVFEHGLVASSVHWEWVAQHLGDDVGTVVYDRAGYGRSPLGGAWNGLDSAVEDLCDLVDHLSPEGPVVLVGHSLGGYLALRAAARGKENVCGVALVDTSHPGELDRSVGQSRSAENLTRTLQAFAPSLRLGLGVLLKRPSWVDRLPQPVRRLALAQYRDPGMWQAGVREWAAVREDFARSEGKLPTIRVPLSVLTAEHTAVADPVQQELHDEIAAAAPWSHRHVLANTDHDRILTDTDAARQAADRIRSFLDELVDQREKTS</sequence>